<sequence>MYDLEDVGRLVATGASVRNLAINLATLTENTGPALNGTFVKLFEHFRAVKVLKIILGHVDQDPPLEPGDYEAEIGWRVEVAGLCPGGSFKWNPEKRTFEHEVPNEFVSVPNPLQNKVSSSGFRDDGPQKEDMTLLDLIHRILQELAAGLIKYNLNQLTVYPDYTLDLPNRFQEQTLYPC</sequence>
<gene>
    <name evidence="1" type="ORF">K461DRAFT_282314</name>
</gene>
<proteinExistence type="predicted"/>
<reference evidence="1" key="1">
    <citation type="journal article" date="2020" name="Stud. Mycol.">
        <title>101 Dothideomycetes genomes: a test case for predicting lifestyles and emergence of pathogens.</title>
        <authorList>
            <person name="Haridas S."/>
            <person name="Albert R."/>
            <person name="Binder M."/>
            <person name="Bloem J."/>
            <person name="Labutti K."/>
            <person name="Salamov A."/>
            <person name="Andreopoulos B."/>
            <person name="Baker S."/>
            <person name="Barry K."/>
            <person name="Bills G."/>
            <person name="Bluhm B."/>
            <person name="Cannon C."/>
            <person name="Castanera R."/>
            <person name="Culley D."/>
            <person name="Daum C."/>
            <person name="Ezra D."/>
            <person name="Gonzalez J."/>
            <person name="Henrissat B."/>
            <person name="Kuo A."/>
            <person name="Liang C."/>
            <person name="Lipzen A."/>
            <person name="Lutzoni F."/>
            <person name="Magnuson J."/>
            <person name="Mondo S."/>
            <person name="Nolan M."/>
            <person name="Ohm R."/>
            <person name="Pangilinan J."/>
            <person name="Park H.-J."/>
            <person name="Ramirez L."/>
            <person name="Alfaro M."/>
            <person name="Sun H."/>
            <person name="Tritt A."/>
            <person name="Yoshinaga Y."/>
            <person name="Zwiers L.-H."/>
            <person name="Turgeon B."/>
            <person name="Goodwin S."/>
            <person name="Spatafora J."/>
            <person name="Crous P."/>
            <person name="Grigoriev I."/>
        </authorList>
    </citation>
    <scope>NUCLEOTIDE SEQUENCE</scope>
    <source>
        <strain evidence="1">CBS 260.36</strain>
    </source>
</reference>
<dbReference type="EMBL" id="ML996092">
    <property type="protein sequence ID" value="KAF2148868.1"/>
    <property type="molecule type" value="Genomic_DNA"/>
</dbReference>
<protein>
    <submittedName>
        <fullName evidence="1">Uncharacterized protein</fullName>
    </submittedName>
</protein>
<organism evidence="1 2">
    <name type="scientific">Myriangium duriaei CBS 260.36</name>
    <dbReference type="NCBI Taxonomy" id="1168546"/>
    <lineage>
        <taxon>Eukaryota</taxon>
        <taxon>Fungi</taxon>
        <taxon>Dikarya</taxon>
        <taxon>Ascomycota</taxon>
        <taxon>Pezizomycotina</taxon>
        <taxon>Dothideomycetes</taxon>
        <taxon>Dothideomycetidae</taxon>
        <taxon>Myriangiales</taxon>
        <taxon>Myriangiaceae</taxon>
        <taxon>Myriangium</taxon>
    </lineage>
</organism>
<accession>A0A9P4IRU0</accession>
<feature type="non-terminal residue" evidence="1">
    <location>
        <position position="179"/>
    </location>
</feature>
<dbReference type="Proteomes" id="UP000799439">
    <property type="component" value="Unassembled WGS sequence"/>
</dbReference>
<evidence type="ECO:0000313" key="1">
    <source>
        <dbReference type="EMBL" id="KAF2148868.1"/>
    </source>
</evidence>
<comment type="caution">
    <text evidence="1">The sequence shown here is derived from an EMBL/GenBank/DDBJ whole genome shotgun (WGS) entry which is preliminary data.</text>
</comment>
<keyword evidence="2" id="KW-1185">Reference proteome</keyword>
<name>A0A9P4IRU0_9PEZI</name>
<evidence type="ECO:0000313" key="2">
    <source>
        <dbReference type="Proteomes" id="UP000799439"/>
    </source>
</evidence>
<dbReference type="AlphaFoldDB" id="A0A9P4IRU0"/>